<dbReference type="PANTHER" id="PTHR43877">
    <property type="entry name" value="AMINOALKYLPHOSPHONATE N-ACETYLTRANSFERASE-RELATED-RELATED"/>
    <property type="match status" value="1"/>
</dbReference>
<evidence type="ECO:0000313" key="5">
    <source>
        <dbReference type="Proteomes" id="UP001322512"/>
    </source>
</evidence>
<name>A0ABZ0TDN1_HALED</name>
<dbReference type="SUPFAM" id="SSF55729">
    <property type="entry name" value="Acyl-CoA N-acyltransferases (Nat)"/>
    <property type="match status" value="1"/>
</dbReference>
<keyword evidence="5" id="KW-1185">Reference proteome</keyword>
<gene>
    <name evidence="4" type="ORF">SR933_04520</name>
</gene>
<dbReference type="PROSITE" id="PS51186">
    <property type="entry name" value="GNAT"/>
    <property type="match status" value="1"/>
</dbReference>
<dbReference type="GO" id="GO:0016746">
    <property type="term" value="F:acyltransferase activity"/>
    <property type="evidence" value="ECO:0007669"/>
    <property type="project" value="UniProtKB-KW"/>
</dbReference>
<dbReference type="InterPro" id="IPR000182">
    <property type="entry name" value="GNAT_dom"/>
</dbReference>
<evidence type="ECO:0000256" key="2">
    <source>
        <dbReference type="ARBA" id="ARBA00023315"/>
    </source>
</evidence>
<proteinExistence type="predicted"/>
<keyword evidence="2 4" id="KW-0012">Acyltransferase</keyword>
<dbReference type="EC" id="2.3.1.-" evidence="4"/>
<accession>A0ABZ0TDN1</accession>
<dbReference type="RefSeq" id="WP_065240804.1">
    <property type="nucleotide sequence ID" value="NC_014532.2"/>
</dbReference>
<evidence type="ECO:0000256" key="1">
    <source>
        <dbReference type="ARBA" id="ARBA00022679"/>
    </source>
</evidence>
<dbReference type="Pfam" id="PF00583">
    <property type="entry name" value="Acetyltransf_1"/>
    <property type="match status" value="1"/>
</dbReference>
<feature type="domain" description="N-acetyltransferase" evidence="3">
    <location>
        <begin position="29"/>
        <end position="181"/>
    </location>
</feature>
<dbReference type="Gene3D" id="3.40.630.30">
    <property type="match status" value="1"/>
</dbReference>
<dbReference type="EMBL" id="CP139472">
    <property type="protein sequence ID" value="WPU48158.1"/>
    <property type="molecule type" value="Genomic_DNA"/>
</dbReference>
<dbReference type="GeneID" id="91009434"/>
<organism evidence="4 5">
    <name type="scientific">Halomonas elongata (strain ATCC 33173 / DSM 2581 / NBRC 15536 / NCIMB 2198 / 1H9)</name>
    <dbReference type="NCBI Taxonomy" id="768066"/>
    <lineage>
        <taxon>Bacteria</taxon>
        <taxon>Pseudomonadati</taxon>
        <taxon>Pseudomonadota</taxon>
        <taxon>Gammaproteobacteria</taxon>
        <taxon>Oceanospirillales</taxon>
        <taxon>Halomonadaceae</taxon>
        <taxon>Halomonas</taxon>
    </lineage>
</organism>
<dbReference type="InterPro" id="IPR016181">
    <property type="entry name" value="Acyl_CoA_acyltransferase"/>
</dbReference>
<evidence type="ECO:0000259" key="3">
    <source>
        <dbReference type="PROSITE" id="PS51186"/>
    </source>
</evidence>
<keyword evidence="1 4" id="KW-0808">Transferase</keyword>
<reference evidence="4 5" key="1">
    <citation type="submission" date="2023-11" db="EMBL/GenBank/DDBJ databases">
        <title>MicrobeMod: A computational toolkit for identifying prokaryotic methylation and restriction-modification with nanopore sequencing.</title>
        <authorList>
            <person name="Crits-Christoph A."/>
            <person name="Kang S.C."/>
            <person name="Lee H."/>
            <person name="Ostrov N."/>
        </authorList>
    </citation>
    <scope>NUCLEOTIDE SEQUENCE [LARGE SCALE GENOMIC DNA]</scope>
    <source>
        <strain evidence="4 5">ATCC 33173</strain>
    </source>
</reference>
<dbReference type="Proteomes" id="UP001322512">
    <property type="component" value="Chromosome"/>
</dbReference>
<dbReference type="CDD" id="cd04301">
    <property type="entry name" value="NAT_SF"/>
    <property type="match status" value="1"/>
</dbReference>
<evidence type="ECO:0000313" key="4">
    <source>
        <dbReference type="EMBL" id="WPU48158.1"/>
    </source>
</evidence>
<sequence>MKRGDAVIERVPVTVRWASLDDAAGIARVHVRAWRVAYRDILLWDYLESLSVTQQKRLWQDRLMHGETRVVVAEGDGRVVGFCAWGPCRDTDTVPHQIEIYTLYLDPAYWSCGVGRHLWQHALTEIRQDSPSHISLWVLTANERALRFYRAAGFACDPGSQTSFELGGVTLGEVRLVGTPEELWRGSFPA</sequence>
<protein>
    <submittedName>
        <fullName evidence="4">N-acetyltransferase</fullName>
        <ecNumber evidence="4">2.3.1.-</ecNumber>
    </submittedName>
</protein>
<dbReference type="InterPro" id="IPR050832">
    <property type="entry name" value="Bact_Acetyltransf"/>
</dbReference>